<accession>A0A077EBM3</accession>
<dbReference type="eggNOG" id="ENOG50333Z2">
    <property type="taxonomic scope" value="Bacteria"/>
</dbReference>
<sequence>MTKIDKLIERLLSIPKDFTYTELLSILNYFGYKESTKGKTSGSRVMFIHKETEAPIRLHKPHPKPILKEYAIKQIIEELKKENFI</sequence>
<name>A0A077EBM3_9FLAO</name>
<dbReference type="GeneID" id="56686027"/>
<evidence type="ECO:0000313" key="1">
    <source>
        <dbReference type="EMBL" id="AIL44862.1"/>
    </source>
</evidence>
<dbReference type="STRING" id="1338011.BD94_1087"/>
<dbReference type="KEGG" id="eao:BD94_1087"/>
<dbReference type="GO" id="GO:0003729">
    <property type="term" value="F:mRNA binding"/>
    <property type="evidence" value="ECO:0007669"/>
    <property type="project" value="InterPro"/>
</dbReference>
<organism evidence="1 2">
    <name type="scientific">Elizabethkingia anophelis NUHP1</name>
    <dbReference type="NCBI Taxonomy" id="1338011"/>
    <lineage>
        <taxon>Bacteria</taxon>
        <taxon>Pseudomonadati</taxon>
        <taxon>Bacteroidota</taxon>
        <taxon>Flavobacteriia</taxon>
        <taxon>Flavobacteriales</taxon>
        <taxon>Weeksellaceae</taxon>
        <taxon>Elizabethkingia</taxon>
    </lineage>
</organism>
<evidence type="ECO:0000313" key="2">
    <source>
        <dbReference type="Proteomes" id="UP000028933"/>
    </source>
</evidence>
<reference evidence="1" key="1">
    <citation type="journal article" date="2013" name="Lancet">
        <title>First case of E anophelis outbreak in an intensive-care unit.</title>
        <authorList>
            <person name="Teo J."/>
            <person name="Tan S.Y."/>
            <person name="Tay M."/>
            <person name="Ding Y."/>
            <person name="Kjelleberg S."/>
            <person name="Givskov M."/>
            <person name="Lin R.T."/>
            <person name="Yang L."/>
        </authorList>
    </citation>
    <scope>NUCLEOTIDE SEQUENCE [LARGE SCALE GENOMIC DNA]</scope>
    <source>
        <strain evidence="1">NUHP1</strain>
    </source>
</reference>
<dbReference type="HOGENOM" id="CLU_164851_0_1_10"/>
<dbReference type="InterPro" id="IPR012933">
    <property type="entry name" value="HicA_mRNA_interferase"/>
</dbReference>
<dbReference type="Pfam" id="PF07927">
    <property type="entry name" value="HicA_toxin"/>
    <property type="match status" value="1"/>
</dbReference>
<reference evidence="1" key="2">
    <citation type="journal article" date="2015" name="Genome Biol. Evol.">
        <title>Complete Genome Sequence and Transcriptomic Analysis of the Novel Pathogen Elizabethkingia anophelis in Response to Oxidative Stress.</title>
        <authorList>
            <person name="Li Y."/>
            <person name="Liu Y."/>
            <person name="Chew S.C."/>
            <person name="Tay M."/>
            <person name="Salido M.M."/>
            <person name="Teo J."/>
            <person name="Lauro F.M."/>
            <person name="Givskov M."/>
            <person name="Yang L."/>
        </authorList>
    </citation>
    <scope>NUCLEOTIDE SEQUENCE</scope>
    <source>
        <strain evidence="1">NUHP1</strain>
    </source>
</reference>
<dbReference type="RefSeq" id="WP_009091993.1">
    <property type="nucleotide sequence ID" value="NZ_CP007547.1"/>
</dbReference>
<protein>
    <submittedName>
        <fullName evidence="1">HicA protein</fullName>
    </submittedName>
</protein>
<dbReference type="Proteomes" id="UP000028933">
    <property type="component" value="Chromosome"/>
</dbReference>
<dbReference type="EMBL" id="CP007547">
    <property type="protein sequence ID" value="AIL44862.1"/>
    <property type="molecule type" value="Genomic_DNA"/>
</dbReference>
<gene>
    <name evidence="1" type="ORF">BD94_1087</name>
</gene>
<proteinExistence type="predicted"/>
<dbReference type="AlphaFoldDB" id="A0A077EBM3"/>